<dbReference type="STRING" id="210143.A0A1R3GVS7"/>
<accession>A0A1R3GVS7</accession>
<name>A0A1R3GVS7_COCAP</name>
<dbReference type="Proteomes" id="UP000188268">
    <property type="component" value="Unassembled WGS sequence"/>
</dbReference>
<sequence>MAADVTGVAEETSPKSAPCSVLRTMGSRPNHESVDLAWSKLNEIDAALSKSLEELVLSS</sequence>
<proteinExistence type="predicted"/>
<keyword evidence="3" id="KW-1185">Reference proteome</keyword>
<dbReference type="Gramene" id="OMO62228">
    <property type="protein sequence ID" value="OMO62228"/>
    <property type="gene ID" value="CCACVL1_22952"/>
</dbReference>
<dbReference type="AlphaFoldDB" id="A0A1R3GVS7"/>
<dbReference type="EMBL" id="AWWV01013283">
    <property type="protein sequence ID" value="OMO62228.1"/>
    <property type="molecule type" value="Genomic_DNA"/>
</dbReference>
<gene>
    <name evidence="2" type="ORF">CCACVL1_22952</name>
</gene>
<dbReference type="OrthoDB" id="1732686at2759"/>
<evidence type="ECO:0000313" key="3">
    <source>
        <dbReference type="Proteomes" id="UP000188268"/>
    </source>
</evidence>
<evidence type="ECO:0000313" key="2">
    <source>
        <dbReference type="EMBL" id="OMO62228.1"/>
    </source>
</evidence>
<organism evidence="2 3">
    <name type="scientific">Corchorus capsularis</name>
    <name type="common">Jute</name>
    <dbReference type="NCBI Taxonomy" id="210143"/>
    <lineage>
        <taxon>Eukaryota</taxon>
        <taxon>Viridiplantae</taxon>
        <taxon>Streptophyta</taxon>
        <taxon>Embryophyta</taxon>
        <taxon>Tracheophyta</taxon>
        <taxon>Spermatophyta</taxon>
        <taxon>Magnoliopsida</taxon>
        <taxon>eudicotyledons</taxon>
        <taxon>Gunneridae</taxon>
        <taxon>Pentapetalae</taxon>
        <taxon>rosids</taxon>
        <taxon>malvids</taxon>
        <taxon>Malvales</taxon>
        <taxon>Malvaceae</taxon>
        <taxon>Grewioideae</taxon>
        <taxon>Apeibeae</taxon>
        <taxon>Corchorus</taxon>
    </lineage>
</organism>
<reference evidence="2 3" key="1">
    <citation type="submission" date="2013-09" db="EMBL/GenBank/DDBJ databases">
        <title>Corchorus capsularis genome sequencing.</title>
        <authorList>
            <person name="Alam M."/>
            <person name="Haque M.S."/>
            <person name="Islam M.S."/>
            <person name="Emdad E.M."/>
            <person name="Islam M.M."/>
            <person name="Ahmed B."/>
            <person name="Halim A."/>
            <person name="Hossen Q.M.M."/>
            <person name="Hossain M.Z."/>
            <person name="Ahmed R."/>
            <person name="Khan M.M."/>
            <person name="Islam R."/>
            <person name="Rashid M.M."/>
            <person name="Khan S.A."/>
            <person name="Rahman M.S."/>
            <person name="Alam M."/>
        </authorList>
    </citation>
    <scope>NUCLEOTIDE SEQUENCE [LARGE SCALE GENOMIC DNA]</scope>
    <source>
        <strain evidence="3">cv. CVL-1</strain>
        <tissue evidence="2">Whole seedling</tissue>
    </source>
</reference>
<comment type="caution">
    <text evidence="2">The sequence shown here is derived from an EMBL/GenBank/DDBJ whole genome shotgun (WGS) entry which is preliminary data.</text>
</comment>
<evidence type="ECO:0000256" key="1">
    <source>
        <dbReference type="SAM" id="MobiDB-lite"/>
    </source>
</evidence>
<feature type="region of interest" description="Disordered" evidence="1">
    <location>
        <begin position="1"/>
        <end position="27"/>
    </location>
</feature>
<protein>
    <submittedName>
        <fullName evidence="2">Plant intracellular ras group-related LRR 1</fullName>
    </submittedName>
</protein>